<accession>A0A9D5HX99</accession>
<dbReference type="EMBL" id="JAPCXC010000118">
    <property type="protein sequence ID" value="KAJ1604825.1"/>
    <property type="molecule type" value="Genomic_DNA"/>
</dbReference>
<sequence>MGSNFSNCQFNKLSDTCNSSVSMINSTLSQASTCNFVLNLEKSKFESNNNDFWFSCIENSVPYNGTLNCDVKNNATIVCGSKNITFSHNKNCLFGFQFRNNETLIYDNKDLDHPLLFFPLPADKLVVSTQVYEGESQEKWVLRNGFSGHLANTKIVSESKVEHPKSLETPFDKLDLSSLLSGNTSNSGSFSIPVEENKLESGGTLSFTIPIEKIAEGKISLIIRDKNGKNIIQLELDKCYGKLIDSTKESYDRFLYPPELSAAKSVDVTLTWKSSVYSLNLKSSNSPIAVIPTENQNAPHKAILLNSSTRQEIAGNWSYSTGVRNANSVFCTLSKSDDRCKSTSVTVPKMVNPDLEFLRFGFLFSKPSSPVELSISQNSNTLATLHVTSSSIRINSNQGKSEVSLRKELATGEWITGDIFMVSDDLNSVIENHNSITCRDFSDSCLSSQSSQSWMSTLSEGPILRYAYLKKQAIEKNVIMGMMDPSLSKKPSSSSDYYLYISFRNCIIARFKVNVNSFNKASINDKNGAVGLAYWRLKSGISTSINIPTSNLNSIKKKISKDIEVSSSNGETSKFNQ</sequence>
<gene>
    <name evidence="1" type="ORF">OJ253_3455</name>
</gene>
<evidence type="ECO:0000313" key="1">
    <source>
        <dbReference type="EMBL" id="KAJ1604825.1"/>
    </source>
</evidence>
<organism evidence="1">
    <name type="scientific">Cryptosporidium canis</name>
    <dbReference type="NCBI Taxonomy" id="195482"/>
    <lineage>
        <taxon>Eukaryota</taxon>
        <taxon>Sar</taxon>
        <taxon>Alveolata</taxon>
        <taxon>Apicomplexa</taxon>
        <taxon>Conoidasida</taxon>
        <taxon>Coccidia</taxon>
        <taxon>Eucoccidiorida</taxon>
        <taxon>Eimeriorina</taxon>
        <taxon>Cryptosporidiidae</taxon>
        <taxon>Cryptosporidium</taxon>
    </lineage>
</organism>
<comment type="caution">
    <text evidence="1">The sequence shown here is derived from an EMBL/GenBank/DDBJ whole genome shotgun (WGS) entry which is preliminary data.</text>
</comment>
<reference evidence="1" key="1">
    <citation type="submission" date="2022-10" db="EMBL/GenBank/DDBJ databases">
        <title>Adaptive evolution leads to modifications in subtelomeric GC content in a zoonotic Cryptosporidium species.</title>
        <authorList>
            <person name="Li J."/>
            <person name="Feng Y."/>
            <person name="Xiao L."/>
        </authorList>
    </citation>
    <scope>NUCLEOTIDE SEQUENCE</scope>
    <source>
        <strain evidence="1">33844</strain>
    </source>
</reference>
<dbReference type="OrthoDB" id="342849at2759"/>
<protein>
    <submittedName>
        <fullName evidence="1">Uncharacterized protein</fullName>
    </submittedName>
</protein>
<proteinExistence type="predicted"/>
<dbReference type="Proteomes" id="UP001067231">
    <property type="component" value="Unassembled WGS sequence"/>
</dbReference>
<dbReference type="AlphaFoldDB" id="A0A9D5HX99"/>
<name>A0A9D5HX99_9CRYT</name>